<evidence type="ECO:0000256" key="2">
    <source>
        <dbReference type="ARBA" id="ARBA00012438"/>
    </source>
</evidence>
<keyword evidence="4" id="KW-0808">Transferase</keyword>
<proteinExistence type="predicted"/>
<dbReference type="InterPro" id="IPR035965">
    <property type="entry name" value="PAS-like_dom_sf"/>
</dbReference>
<evidence type="ECO:0000256" key="3">
    <source>
        <dbReference type="ARBA" id="ARBA00022553"/>
    </source>
</evidence>
<comment type="catalytic activity">
    <reaction evidence="1">
        <text>ATP + protein L-histidine = ADP + protein N-phospho-L-histidine.</text>
        <dbReference type="EC" id="2.7.13.3"/>
    </reaction>
</comment>
<keyword evidence="3" id="KW-0597">Phosphoprotein</keyword>
<dbReference type="EC" id="2.7.13.3" evidence="2"/>
<dbReference type="KEGG" id="proe:H9L23_18000"/>
<sequence>MRSNKKSIDLSIICDDHWDVVFDHVGLGFWEFSVATGILRSTRSCKLNFGYPPDGVLAYETLLGLILPEDLDHVQDEIELTVSGEKSSYHALYRIRRPDGEIRWIKADGILSKQDGESLKLIGTTLDVTSLKQSQS</sequence>
<dbReference type="RefSeq" id="WP_187591670.1">
    <property type="nucleotide sequence ID" value="NZ_CP060723.1"/>
</dbReference>
<evidence type="ECO:0000256" key="1">
    <source>
        <dbReference type="ARBA" id="ARBA00000085"/>
    </source>
</evidence>
<dbReference type="InterPro" id="IPR000014">
    <property type="entry name" value="PAS"/>
</dbReference>
<evidence type="ECO:0000313" key="9">
    <source>
        <dbReference type="Proteomes" id="UP000515806"/>
    </source>
</evidence>
<evidence type="ECO:0000313" key="8">
    <source>
        <dbReference type="EMBL" id="QNN40998.1"/>
    </source>
</evidence>
<dbReference type="InterPro" id="IPR000700">
    <property type="entry name" value="PAS-assoc_C"/>
</dbReference>
<dbReference type="CDD" id="cd00130">
    <property type="entry name" value="PAS"/>
    <property type="match status" value="1"/>
</dbReference>
<dbReference type="PROSITE" id="PS50113">
    <property type="entry name" value="PAC"/>
    <property type="match status" value="1"/>
</dbReference>
<dbReference type="NCBIfam" id="TIGR00229">
    <property type="entry name" value="sensory_box"/>
    <property type="match status" value="1"/>
</dbReference>
<feature type="domain" description="PAC" evidence="7">
    <location>
        <begin position="89"/>
        <end position="136"/>
    </location>
</feature>
<dbReference type="GO" id="GO:0004673">
    <property type="term" value="F:protein histidine kinase activity"/>
    <property type="evidence" value="ECO:0007669"/>
    <property type="project" value="UniProtKB-EC"/>
</dbReference>
<dbReference type="EMBL" id="CP060723">
    <property type="protein sequence ID" value="QNN40998.1"/>
    <property type="molecule type" value="Genomic_DNA"/>
</dbReference>
<keyword evidence="5" id="KW-0418">Kinase</keyword>
<evidence type="ECO:0000259" key="6">
    <source>
        <dbReference type="PROSITE" id="PS50112"/>
    </source>
</evidence>
<dbReference type="Pfam" id="PF08447">
    <property type="entry name" value="PAS_3"/>
    <property type="match status" value="1"/>
</dbReference>
<evidence type="ECO:0000256" key="5">
    <source>
        <dbReference type="ARBA" id="ARBA00022777"/>
    </source>
</evidence>
<dbReference type="PANTHER" id="PTHR43304">
    <property type="entry name" value="PHYTOCHROME-LIKE PROTEIN CPH1"/>
    <property type="match status" value="1"/>
</dbReference>
<evidence type="ECO:0000259" key="7">
    <source>
        <dbReference type="PROSITE" id="PS50113"/>
    </source>
</evidence>
<feature type="domain" description="PAS" evidence="6">
    <location>
        <begin position="49"/>
        <end position="85"/>
    </location>
</feature>
<dbReference type="PROSITE" id="PS50112">
    <property type="entry name" value="PAS"/>
    <property type="match status" value="1"/>
</dbReference>
<evidence type="ECO:0000256" key="4">
    <source>
        <dbReference type="ARBA" id="ARBA00022679"/>
    </source>
</evidence>
<name>A0A7G9QCC3_9SPHI</name>
<dbReference type="PANTHER" id="PTHR43304:SF1">
    <property type="entry name" value="PAC DOMAIN-CONTAINING PROTEIN"/>
    <property type="match status" value="1"/>
</dbReference>
<keyword evidence="9" id="KW-1185">Reference proteome</keyword>
<accession>A0A7G9QCC3</accession>
<dbReference type="Gene3D" id="2.10.70.100">
    <property type="match status" value="1"/>
</dbReference>
<protein>
    <recommendedName>
        <fullName evidence="2">histidine kinase</fullName>
        <ecNumber evidence="2">2.7.13.3</ecNumber>
    </recommendedName>
</protein>
<reference evidence="8 9" key="1">
    <citation type="submission" date="2020-08" db="EMBL/GenBank/DDBJ databases">
        <title>Genome sequence of Pedobacter roseus KACC 11594T.</title>
        <authorList>
            <person name="Hyun D.-W."/>
            <person name="Bae J.-W."/>
        </authorList>
    </citation>
    <scope>NUCLEOTIDE SEQUENCE [LARGE SCALE GENOMIC DNA]</scope>
    <source>
        <strain evidence="8 9">KACC 11594</strain>
    </source>
</reference>
<dbReference type="InterPro" id="IPR052162">
    <property type="entry name" value="Sensor_kinase/Photoreceptor"/>
</dbReference>
<dbReference type="Proteomes" id="UP000515806">
    <property type="component" value="Chromosome"/>
</dbReference>
<dbReference type="AlphaFoldDB" id="A0A7G9QCC3"/>
<dbReference type="SUPFAM" id="SSF55785">
    <property type="entry name" value="PYP-like sensor domain (PAS domain)"/>
    <property type="match status" value="1"/>
</dbReference>
<organism evidence="8 9">
    <name type="scientific">Pedobacter roseus</name>
    <dbReference type="NCBI Taxonomy" id="336820"/>
    <lineage>
        <taxon>Bacteria</taxon>
        <taxon>Pseudomonadati</taxon>
        <taxon>Bacteroidota</taxon>
        <taxon>Sphingobacteriia</taxon>
        <taxon>Sphingobacteriales</taxon>
        <taxon>Sphingobacteriaceae</taxon>
        <taxon>Pedobacter</taxon>
    </lineage>
</organism>
<gene>
    <name evidence="8" type="ORF">H9L23_18000</name>
</gene>
<dbReference type="InterPro" id="IPR013655">
    <property type="entry name" value="PAS_fold_3"/>
</dbReference>
<dbReference type="Gene3D" id="3.30.450.20">
    <property type="entry name" value="PAS domain"/>
    <property type="match status" value="1"/>
</dbReference>